<comment type="caution">
    <text evidence="1">The sequence shown here is derived from an EMBL/GenBank/DDBJ whole genome shotgun (WGS) entry which is preliminary data.</text>
</comment>
<dbReference type="Gene3D" id="3.30.450.20">
    <property type="entry name" value="PAS domain"/>
    <property type="match status" value="1"/>
</dbReference>
<accession>A0ABR4FJ78</accession>
<organism evidence="1 2">
    <name type="scientific">Aspergillus keveii</name>
    <dbReference type="NCBI Taxonomy" id="714993"/>
    <lineage>
        <taxon>Eukaryota</taxon>
        <taxon>Fungi</taxon>
        <taxon>Dikarya</taxon>
        <taxon>Ascomycota</taxon>
        <taxon>Pezizomycotina</taxon>
        <taxon>Eurotiomycetes</taxon>
        <taxon>Eurotiomycetidae</taxon>
        <taxon>Eurotiales</taxon>
        <taxon>Aspergillaceae</taxon>
        <taxon>Aspergillus</taxon>
        <taxon>Aspergillus subgen. Nidulantes</taxon>
    </lineage>
</organism>
<proteinExistence type="predicted"/>
<dbReference type="Proteomes" id="UP001610563">
    <property type="component" value="Unassembled WGS sequence"/>
</dbReference>
<evidence type="ECO:0008006" key="3">
    <source>
        <dbReference type="Google" id="ProtNLM"/>
    </source>
</evidence>
<sequence length="117" mass="13251">MSPLPAHDGTLIPAPQIGDEIEKYAANLLDKIFTYTPIPTVILDSSIQVVEVSNSYLTIFKFNRRKILGSPFFDLYGILASRLPLMLGRCFHTVYPVDGFPVGRMRTSADHTYFRWV</sequence>
<evidence type="ECO:0000313" key="1">
    <source>
        <dbReference type="EMBL" id="KAL2783103.1"/>
    </source>
</evidence>
<evidence type="ECO:0000313" key="2">
    <source>
        <dbReference type="Proteomes" id="UP001610563"/>
    </source>
</evidence>
<keyword evidence="2" id="KW-1185">Reference proteome</keyword>
<protein>
    <recommendedName>
        <fullName evidence="3">PAS domain-containing protein</fullName>
    </recommendedName>
</protein>
<name>A0ABR4FJ78_9EURO</name>
<gene>
    <name evidence="1" type="ORF">BJX66DRAFT_141169</name>
</gene>
<dbReference type="SUPFAM" id="SSF55785">
    <property type="entry name" value="PYP-like sensor domain (PAS domain)"/>
    <property type="match status" value="1"/>
</dbReference>
<dbReference type="EMBL" id="JBFTWV010000270">
    <property type="protein sequence ID" value="KAL2783103.1"/>
    <property type="molecule type" value="Genomic_DNA"/>
</dbReference>
<dbReference type="InterPro" id="IPR035965">
    <property type="entry name" value="PAS-like_dom_sf"/>
</dbReference>
<reference evidence="1 2" key="1">
    <citation type="submission" date="2024-07" db="EMBL/GenBank/DDBJ databases">
        <title>Section-level genome sequencing and comparative genomics of Aspergillus sections Usti and Cavernicolus.</title>
        <authorList>
            <consortium name="Lawrence Berkeley National Laboratory"/>
            <person name="Nybo J.L."/>
            <person name="Vesth T.C."/>
            <person name="Theobald S."/>
            <person name="Frisvad J.C."/>
            <person name="Larsen T.O."/>
            <person name="Kjaerboelling I."/>
            <person name="Rothschild-Mancinelli K."/>
            <person name="Lyhne E.K."/>
            <person name="Kogle M.E."/>
            <person name="Barry K."/>
            <person name="Clum A."/>
            <person name="Na H."/>
            <person name="Ledsgaard L."/>
            <person name="Lin J."/>
            <person name="Lipzen A."/>
            <person name="Kuo A."/>
            <person name="Riley R."/>
            <person name="Mondo S."/>
            <person name="Labutti K."/>
            <person name="Haridas S."/>
            <person name="Pangalinan J."/>
            <person name="Salamov A.A."/>
            <person name="Simmons B.A."/>
            <person name="Magnuson J.K."/>
            <person name="Chen J."/>
            <person name="Drula E."/>
            <person name="Henrissat B."/>
            <person name="Wiebenga A."/>
            <person name="Lubbers R.J."/>
            <person name="Gomes A.C."/>
            <person name="Makela M.R."/>
            <person name="Stajich J."/>
            <person name="Grigoriev I.V."/>
            <person name="Mortensen U.H."/>
            <person name="De Vries R.P."/>
            <person name="Baker S.E."/>
            <person name="Andersen M.R."/>
        </authorList>
    </citation>
    <scope>NUCLEOTIDE SEQUENCE [LARGE SCALE GENOMIC DNA]</scope>
    <source>
        <strain evidence="1 2">CBS 209.92</strain>
    </source>
</reference>